<feature type="transmembrane region" description="Helical" evidence="1">
    <location>
        <begin position="523"/>
        <end position="547"/>
    </location>
</feature>
<evidence type="ECO:0000256" key="1">
    <source>
        <dbReference type="SAM" id="Phobius"/>
    </source>
</evidence>
<evidence type="ECO:0000256" key="2">
    <source>
        <dbReference type="SAM" id="SignalP"/>
    </source>
</evidence>
<feature type="transmembrane region" description="Helical" evidence="1">
    <location>
        <begin position="242"/>
        <end position="261"/>
    </location>
</feature>
<dbReference type="EMBL" id="LR824539">
    <property type="protein sequence ID" value="CAH1646490.1"/>
    <property type="molecule type" value="Genomic_DNA"/>
</dbReference>
<reference evidence="4" key="1">
    <citation type="submission" date="2022-02" db="EMBL/GenBank/DDBJ databases">
        <authorList>
            <person name="King R."/>
        </authorList>
    </citation>
    <scope>NUCLEOTIDE SEQUENCE</scope>
</reference>
<name>A0A9P0IHU6_SPOLI</name>
<evidence type="ECO:0000313" key="4">
    <source>
        <dbReference type="EMBL" id="CAH1646490.1"/>
    </source>
</evidence>
<feature type="transmembrane region" description="Helical" evidence="1">
    <location>
        <begin position="311"/>
        <end position="328"/>
    </location>
</feature>
<feature type="transmembrane region" description="Helical" evidence="1">
    <location>
        <begin position="559"/>
        <end position="580"/>
    </location>
</feature>
<dbReference type="InterPro" id="IPR052728">
    <property type="entry name" value="O2_lipid_transport_reg"/>
</dbReference>
<sequence length="731" mass="82866">MNNRQKNCKKMKLIVLLFLITIFKNGCLVSAHLDMVVPDHKNVFDLNLYESVLNPELCEEQLNHMLENDQELLFEFFDAGIRTPRGILTGGTLDLGNYHQCLGIHKQIPTSVVEGKYCMINVPLDQDWPSLPSTPSLPDITWPDITWPPQNQRYLKWRENIAKKSNDLRMAMAGFDSFSGATNESISALAALTFRLGVCIPKACTPRTAINAIFGGLNTSPIEFEESYCRLPKDKHWVAGDYVALIIFGIFILLVALSTGYDIRHNIFLQKDPKKTNKLLLAFSAYTNTRRLVTYTPVPGTLECLDGIRSFAMMWVIIGHTFVTQTQSQIMGNPADALAWMTSLQSVWITAAPITVDTFFTLSGLLLVYTTAGKLTSLKLLKNLHLFYLNRLLRMFPVLAAVILLQISIFNRVADGPYWNVEMTNTHRCRVFWWSTLLHIQNYVNPSHMCLSHSWYLAIDVQLHIISPIVLVWILTGKRKLAWSALVGSLIAVLAAATTYNFIKEFQSGPVIPSRPLDTPDYLINYYVNTLTRASPFFVGLIFGYILHLNRGKKVVINFYAAAVMWVCTTVIALLIIYSSYPIMQLDWNNQFADSMINSFMRPAWAMFIGWMIFACEHGYGGPVNWVLSLRAWKVLGRLSYAMYLVHYPLMFVVLAMPIVPIYFDVQFSLYNFFADFLLAVVVAFIVTILIDSPCSVLIKHFMGGGPRRPPQKTAPAIEPEMVEKELKTQL</sequence>
<keyword evidence="1" id="KW-0812">Transmembrane</keyword>
<evidence type="ECO:0000313" key="5">
    <source>
        <dbReference type="Proteomes" id="UP001153321"/>
    </source>
</evidence>
<dbReference type="InterPro" id="IPR006621">
    <property type="entry name" value="Nose-resist-to-fluoxetine_N"/>
</dbReference>
<dbReference type="PANTHER" id="PTHR11161:SF0">
    <property type="entry name" value="O-ACYLTRANSFERASE LIKE PROTEIN"/>
    <property type="match status" value="1"/>
</dbReference>
<dbReference type="Proteomes" id="UP001153321">
    <property type="component" value="Chromosome 8"/>
</dbReference>
<protein>
    <recommendedName>
        <fullName evidence="3">Nose resistant-to-fluoxetine protein N-terminal domain-containing protein</fullName>
    </recommendedName>
</protein>
<feature type="domain" description="Nose resistant-to-fluoxetine protein N-terminal" evidence="3">
    <location>
        <begin position="55"/>
        <end position="231"/>
    </location>
</feature>
<keyword evidence="5" id="KW-1185">Reference proteome</keyword>
<feature type="transmembrane region" description="Helical" evidence="1">
    <location>
        <begin position="455"/>
        <end position="474"/>
    </location>
</feature>
<feature type="transmembrane region" description="Helical" evidence="1">
    <location>
        <begin position="600"/>
        <end position="620"/>
    </location>
</feature>
<feature type="transmembrane region" description="Helical" evidence="1">
    <location>
        <begin position="481"/>
        <end position="503"/>
    </location>
</feature>
<dbReference type="PANTHER" id="PTHR11161">
    <property type="entry name" value="O-ACYLTRANSFERASE"/>
    <property type="match status" value="1"/>
</dbReference>
<proteinExistence type="predicted"/>
<feature type="transmembrane region" description="Helical" evidence="1">
    <location>
        <begin position="670"/>
        <end position="691"/>
    </location>
</feature>
<keyword evidence="1" id="KW-1133">Transmembrane helix</keyword>
<dbReference type="InterPro" id="IPR002656">
    <property type="entry name" value="Acyl_transf_3_dom"/>
</dbReference>
<evidence type="ECO:0000259" key="3">
    <source>
        <dbReference type="SMART" id="SM00703"/>
    </source>
</evidence>
<keyword evidence="1" id="KW-0472">Membrane</keyword>
<gene>
    <name evidence="4" type="ORF">SPLIT_LOCUS11842</name>
</gene>
<feature type="transmembrane region" description="Helical" evidence="1">
    <location>
        <begin position="348"/>
        <end position="371"/>
    </location>
</feature>
<dbReference type="SMART" id="SM00703">
    <property type="entry name" value="NRF"/>
    <property type="match status" value="1"/>
</dbReference>
<feature type="signal peptide" evidence="2">
    <location>
        <begin position="1"/>
        <end position="26"/>
    </location>
</feature>
<keyword evidence="2" id="KW-0732">Signal</keyword>
<organism evidence="4 5">
    <name type="scientific">Spodoptera littoralis</name>
    <name type="common">Egyptian cotton leafworm</name>
    <dbReference type="NCBI Taxonomy" id="7109"/>
    <lineage>
        <taxon>Eukaryota</taxon>
        <taxon>Metazoa</taxon>
        <taxon>Ecdysozoa</taxon>
        <taxon>Arthropoda</taxon>
        <taxon>Hexapoda</taxon>
        <taxon>Insecta</taxon>
        <taxon>Pterygota</taxon>
        <taxon>Neoptera</taxon>
        <taxon>Endopterygota</taxon>
        <taxon>Lepidoptera</taxon>
        <taxon>Glossata</taxon>
        <taxon>Ditrysia</taxon>
        <taxon>Noctuoidea</taxon>
        <taxon>Noctuidae</taxon>
        <taxon>Amphipyrinae</taxon>
        <taxon>Spodoptera</taxon>
    </lineage>
</organism>
<feature type="transmembrane region" description="Helical" evidence="1">
    <location>
        <begin position="641"/>
        <end position="664"/>
    </location>
</feature>
<dbReference type="AlphaFoldDB" id="A0A9P0IHU6"/>
<feature type="chain" id="PRO_5040208177" description="Nose resistant-to-fluoxetine protein N-terminal domain-containing protein" evidence="2">
    <location>
        <begin position="27"/>
        <end position="731"/>
    </location>
</feature>
<feature type="transmembrane region" description="Helical" evidence="1">
    <location>
        <begin position="392"/>
        <end position="410"/>
    </location>
</feature>
<dbReference type="GO" id="GO:0016747">
    <property type="term" value="F:acyltransferase activity, transferring groups other than amino-acyl groups"/>
    <property type="evidence" value="ECO:0007669"/>
    <property type="project" value="InterPro"/>
</dbReference>
<dbReference type="Pfam" id="PF01757">
    <property type="entry name" value="Acyl_transf_3"/>
    <property type="match status" value="1"/>
</dbReference>
<dbReference type="Pfam" id="PF20146">
    <property type="entry name" value="NRF"/>
    <property type="match status" value="1"/>
</dbReference>
<accession>A0A9P0IHU6</accession>